<organism evidence="19">
    <name type="scientific">Salmonella enterica</name>
    <name type="common">Salmonella choleraesuis</name>
    <dbReference type="NCBI Taxonomy" id="28901"/>
    <lineage>
        <taxon>Bacteria</taxon>
        <taxon>Pseudomonadati</taxon>
        <taxon>Pseudomonadota</taxon>
        <taxon>Gammaproteobacteria</taxon>
        <taxon>Enterobacterales</taxon>
        <taxon>Enterobacteriaceae</taxon>
        <taxon>Salmonella</taxon>
    </lineage>
</organism>
<keyword evidence="7 17" id="KW-0812">Transmembrane</keyword>
<dbReference type="GO" id="GO:0005886">
    <property type="term" value="C:plasma membrane"/>
    <property type="evidence" value="ECO:0007669"/>
    <property type="project" value="UniProtKB-SubCell"/>
</dbReference>
<proteinExistence type="inferred from homology"/>
<feature type="compositionally biased region" description="Low complexity" evidence="16">
    <location>
        <begin position="731"/>
        <end position="766"/>
    </location>
</feature>
<dbReference type="FunFam" id="3.40.50.300:FF:000209">
    <property type="entry name" value="Cell division protein FtsK"/>
    <property type="match status" value="1"/>
</dbReference>
<accession>A0A3F3IAK1</accession>
<evidence type="ECO:0000256" key="10">
    <source>
        <dbReference type="ARBA" id="ARBA00022840"/>
    </source>
</evidence>
<dbReference type="FunFam" id="3.30.980.40:FF:000001">
    <property type="entry name" value="DNA translocase FtsK"/>
    <property type="match status" value="1"/>
</dbReference>
<feature type="transmembrane region" description="Helical" evidence="17">
    <location>
        <begin position="137"/>
        <end position="158"/>
    </location>
</feature>
<keyword evidence="5" id="KW-0997">Cell inner membrane</keyword>
<keyword evidence="10 15" id="KW-0067">ATP-binding</keyword>
<feature type="region of interest" description="Disordered" evidence="16">
    <location>
        <begin position="646"/>
        <end position="702"/>
    </location>
</feature>
<dbReference type="Gene3D" id="3.40.50.300">
    <property type="entry name" value="P-loop containing nucleotide triphosphate hydrolases"/>
    <property type="match status" value="1"/>
</dbReference>
<dbReference type="GO" id="GO:0051301">
    <property type="term" value="P:cell division"/>
    <property type="evidence" value="ECO:0007669"/>
    <property type="project" value="UniProtKB-KW"/>
</dbReference>
<feature type="compositionally biased region" description="Low complexity" evidence="16">
    <location>
        <begin position="786"/>
        <end position="796"/>
    </location>
</feature>
<dbReference type="PROSITE" id="PS50901">
    <property type="entry name" value="FTSK"/>
    <property type="match status" value="1"/>
</dbReference>
<dbReference type="CDD" id="cd01127">
    <property type="entry name" value="TrwB_TraG_TraD_VirD4"/>
    <property type="match status" value="1"/>
</dbReference>
<feature type="region of interest" description="Disordered" evidence="16">
    <location>
        <begin position="715"/>
        <end position="799"/>
    </location>
</feature>
<name>A0A3F3IAK1_SALER</name>
<dbReference type="InterPro" id="IPR018541">
    <property type="entry name" value="Ftsk_gamma"/>
</dbReference>
<feature type="compositionally biased region" description="Polar residues" evidence="16">
    <location>
        <begin position="385"/>
        <end position="395"/>
    </location>
</feature>
<dbReference type="SMART" id="SM00843">
    <property type="entry name" value="Ftsk_gamma"/>
    <property type="match status" value="1"/>
</dbReference>
<dbReference type="InterPro" id="IPR050206">
    <property type="entry name" value="FtsK/SpoIIIE/SftA"/>
</dbReference>
<evidence type="ECO:0000256" key="15">
    <source>
        <dbReference type="PROSITE-ProRule" id="PRU00289"/>
    </source>
</evidence>
<comment type="subcellular location">
    <subcellularLocation>
        <location evidence="1">Cell inner membrane</location>
        <topology evidence="1">Multi-pass membrane protein</topology>
    </subcellularLocation>
</comment>
<dbReference type="Pfam" id="PF01580">
    <property type="entry name" value="FtsK_SpoIIIE"/>
    <property type="match status" value="1"/>
</dbReference>
<dbReference type="GO" id="GO:0005524">
    <property type="term" value="F:ATP binding"/>
    <property type="evidence" value="ECO:0007669"/>
    <property type="project" value="UniProtKB-UniRule"/>
</dbReference>
<evidence type="ECO:0000256" key="2">
    <source>
        <dbReference type="ARBA" id="ARBA00006474"/>
    </source>
</evidence>
<protein>
    <recommendedName>
        <fullName evidence="3">DNA translocase FtsK</fullName>
    </recommendedName>
</protein>
<keyword evidence="4" id="KW-1003">Cell membrane</keyword>
<dbReference type="PANTHER" id="PTHR22683:SF41">
    <property type="entry name" value="DNA TRANSLOCASE FTSK"/>
    <property type="match status" value="1"/>
</dbReference>
<dbReference type="Proteomes" id="UP000852880">
    <property type="component" value="Unassembled WGS sequence"/>
</dbReference>
<keyword evidence="11 17" id="KW-1133">Transmembrane helix</keyword>
<keyword evidence="9" id="KW-0159">Chromosome partition</keyword>
<evidence type="ECO:0000256" key="3">
    <source>
        <dbReference type="ARBA" id="ARBA00020887"/>
    </source>
</evidence>
<comment type="caution">
    <text evidence="19">The sequence shown here is derived from an EMBL/GenBank/DDBJ whole genome shotgun (WGS) entry which is preliminary data.</text>
</comment>
<keyword evidence="8 15" id="KW-0547">Nucleotide-binding</keyword>
<evidence type="ECO:0000256" key="11">
    <source>
        <dbReference type="ARBA" id="ARBA00022989"/>
    </source>
</evidence>
<feature type="region of interest" description="Disordered" evidence="16">
    <location>
        <begin position="357"/>
        <end position="398"/>
    </location>
</feature>
<keyword evidence="6" id="KW-0132">Cell division</keyword>
<evidence type="ECO:0000256" key="14">
    <source>
        <dbReference type="ARBA" id="ARBA00023306"/>
    </source>
</evidence>
<dbReference type="EMBL" id="MJEL01000061">
    <property type="protein sequence ID" value="OEH95539.1"/>
    <property type="molecule type" value="Genomic_DNA"/>
</dbReference>
<dbReference type="InterPro" id="IPR002543">
    <property type="entry name" value="FtsK_dom"/>
</dbReference>
<feature type="binding site" evidence="15">
    <location>
        <begin position="941"/>
        <end position="948"/>
    </location>
    <ligand>
        <name>ATP</name>
        <dbReference type="ChEBI" id="CHEBI:30616"/>
    </ligand>
</feature>
<sequence length="1279" mass="140183">MSQEYTEDKDVTLTKLSSGRRLLEALLILIALFAVWLMAALLSFNPSDPSWSQTAWHEPIHNLGGAPGAWLADTLFFIFGVMAYTIPVIIVGGCWFAWRHQSTDDYIDYFAVSLRLIGVLALILTSCGLAAINADDIWYFASGGVIGSLLSTTLQPLLHSSGGTIMLLCIWAAGLTLFTGWSWVSIAEKLGGWLLNILTFASNRTRRDDTWVDDEEYDDEYDEETDGVQRESRRTRILRGALARRKRLAEKFSNPRGRQTDAALFSGKRMDDDEDIQYSARGVAADPDDVLFSGNRATQPEYDEYDPLLNGHSVTEPVAAAAAATAVTQTWAASADPIMQTPPMPGAEPVVAQPTVEWQPVPGPQTGEPVIAPAPEGYQPHPQYAQPQEAQSAPWQQPVPVASAPQYAATPATAAEYDSLAPQETQPQWQAPDAEQHWQPEPTHQPTPVYQPEPIAAEPSHMPPVIEQPVATEPEPVIEETRPARPPLYYFEEVEEKRAREREQLAAWYQPIPEPVKENVPVKPTVSVAPSIPPVEAVAAAASLDAGIKSGALAAGTAAAAPAFGLATGGAPRPQVKEGIGPQLPRPNRVRVPTRRELASYGIKLPSQRIAEEKAREAERNQYETGVQLTDEEIDAMHQDELARQFAQSQQHRYGETYQHDTQQAEDDDTAAEAELARQFAASQQQRYSGEQPAGAQPFSLDDLDFSPMKVLVDEGPHEPLFTPSVMPESTPVQQPVAPQPQYQQPQQPVAPQPQYQQPQQPTAPQDSLIHPLLMRNGDSRPLQRPTTPLPSLDLLTPPPSEVEPVDTFALEQMARLVEARLADFRIKADVVNYSPGPVITRFELNLAPGVKAARISNLSRDLARSLSTVAVRVVEVIPGKPYVGLELPNKKRQTVYLREVLDNAKFRENPSPLTVVLGKDIAGDPVVADLAKMPHLLVAGTTGSGKSVGVNAMILSMLYKAQPEDVRFIMIDPKMLELSVYEGIPHLLTEVVTDMKDAANALRWSVNEMERRYKLMSALGVRNLAGYNEKIAEAARMGRPIPDPYWKPGDSMDVQHPVLEKLPYIVVLVDEFADLMMTVGKKVEELIARLAQKARAAGIHLVLATQRPSVDVITGLIKANIPTRIAFTVSSKIDSRTILDQGGAESLLGMGDMLYSGPNSTMPVRVHGAFVRDQEVHAVVQDWKARGRPQYVDGITSDSESEGGGGGFDGGEELDALFDQAVNFVTQKRKASISGVQRQFRIGYNRAARIIEQMEAQGIVSAQGHNGNREVLAPPPFE</sequence>
<evidence type="ECO:0000256" key="4">
    <source>
        <dbReference type="ARBA" id="ARBA00022475"/>
    </source>
</evidence>
<evidence type="ECO:0000256" key="17">
    <source>
        <dbReference type="SAM" id="Phobius"/>
    </source>
</evidence>
<dbReference type="Pfam" id="PF13491">
    <property type="entry name" value="FtsK_4TM"/>
    <property type="match status" value="1"/>
</dbReference>
<dbReference type="Gene3D" id="1.10.10.10">
    <property type="entry name" value="Winged helix-like DNA-binding domain superfamily/Winged helix DNA-binding domain"/>
    <property type="match status" value="1"/>
</dbReference>
<evidence type="ECO:0000256" key="8">
    <source>
        <dbReference type="ARBA" id="ARBA00022741"/>
    </source>
</evidence>
<evidence type="ECO:0000256" key="5">
    <source>
        <dbReference type="ARBA" id="ARBA00022519"/>
    </source>
</evidence>
<keyword evidence="12" id="KW-0238">DNA-binding</keyword>
<dbReference type="InterPro" id="IPR036390">
    <property type="entry name" value="WH_DNA-bd_sf"/>
</dbReference>
<feature type="transmembrane region" description="Helical" evidence="17">
    <location>
        <begin position="110"/>
        <end position="131"/>
    </location>
</feature>
<dbReference type="PANTHER" id="PTHR22683">
    <property type="entry name" value="SPORULATION PROTEIN RELATED"/>
    <property type="match status" value="1"/>
</dbReference>
<evidence type="ECO:0000256" key="12">
    <source>
        <dbReference type="ARBA" id="ARBA00023125"/>
    </source>
</evidence>
<evidence type="ECO:0000259" key="18">
    <source>
        <dbReference type="PROSITE" id="PS50901"/>
    </source>
</evidence>
<feature type="transmembrane region" description="Helical" evidence="17">
    <location>
        <begin position="75"/>
        <end position="98"/>
    </location>
</feature>
<dbReference type="GO" id="GO:0007059">
    <property type="term" value="P:chromosome segregation"/>
    <property type="evidence" value="ECO:0007669"/>
    <property type="project" value="UniProtKB-KW"/>
</dbReference>
<keyword evidence="13 17" id="KW-0472">Membrane</keyword>
<dbReference type="InterPro" id="IPR036388">
    <property type="entry name" value="WH-like_DNA-bd_sf"/>
</dbReference>
<dbReference type="Pfam" id="PF17854">
    <property type="entry name" value="FtsK_alpha"/>
    <property type="match status" value="1"/>
</dbReference>
<feature type="compositionally biased region" description="Low complexity" evidence="16">
    <location>
        <begin position="673"/>
        <end position="682"/>
    </location>
</feature>
<keyword evidence="14" id="KW-0131">Cell cycle</keyword>
<dbReference type="SUPFAM" id="SSF52540">
    <property type="entry name" value="P-loop containing nucleoside triphosphate hydrolases"/>
    <property type="match status" value="1"/>
</dbReference>
<feature type="transmembrane region" description="Helical" evidence="17">
    <location>
        <begin position="25"/>
        <end position="44"/>
    </location>
</feature>
<dbReference type="FunFam" id="1.10.10.10:FF:000268">
    <property type="entry name" value="DNA translocase FtsK"/>
    <property type="match status" value="1"/>
</dbReference>
<evidence type="ECO:0000256" key="13">
    <source>
        <dbReference type="ARBA" id="ARBA00023136"/>
    </source>
</evidence>
<feature type="transmembrane region" description="Helical" evidence="17">
    <location>
        <begin position="165"/>
        <end position="184"/>
    </location>
</feature>
<dbReference type="InterPro" id="IPR027417">
    <property type="entry name" value="P-loop_NTPase"/>
</dbReference>
<dbReference type="RefSeq" id="WP_069722041.1">
    <property type="nucleotide sequence ID" value="NZ_MJEL01000061.1"/>
</dbReference>
<evidence type="ECO:0000256" key="7">
    <source>
        <dbReference type="ARBA" id="ARBA00022692"/>
    </source>
</evidence>
<dbReference type="InterPro" id="IPR025199">
    <property type="entry name" value="FtsK_4TM"/>
</dbReference>
<dbReference type="SUPFAM" id="SSF46785">
    <property type="entry name" value="Winged helix' DNA-binding domain"/>
    <property type="match status" value="1"/>
</dbReference>
<evidence type="ECO:0000313" key="19">
    <source>
        <dbReference type="EMBL" id="OEH95539.1"/>
    </source>
</evidence>
<dbReference type="InterPro" id="IPR041027">
    <property type="entry name" value="FtsK_alpha"/>
</dbReference>
<gene>
    <name evidence="19" type="ORF">BH006_08705</name>
</gene>
<feature type="domain" description="FtsK" evidence="18">
    <location>
        <begin position="924"/>
        <end position="1137"/>
    </location>
</feature>
<feature type="region of interest" description="Disordered" evidence="16">
    <location>
        <begin position="416"/>
        <end position="461"/>
    </location>
</feature>
<dbReference type="Gene3D" id="3.30.980.40">
    <property type="match status" value="1"/>
</dbReference>
<reference evidence="19" key="1">
    <citation type="submission" date="2016-09" db="EMBL/GenBank/DDBJ databases">
        <title>Whole Genome Sequencing of Salmonella enterica subsp. enterica serovar Nottingham.</title>
        <authorList>
            <person name="Zheng J."/>
            <person name="Wang H."/>
        </authorList>
    </citation>
    <scope>NUCLEOTIDE SEQUENCE [LARGE SCALE GENOMIC DNA]</scope>
    <source>
        <strain evidence="19">CFSAN055411</strain>
    </source>
</reference>
<dbReference type="Pfam" id="PF09397">
    <property type="entry name" value="FtsK_gamma"/>
    <property type="match status" value="1"/>
</dbReference>
<feature type="region of interest" description="Disordered" evidence="16">
    <location>
        <begin position="1192"/>
        <end position="1211"/>
    </location>
</feature>
<dbReference type="AlphaFoldDB" id="A0A3F3IAK1"/>
<comment type="similarity">
    <text evidence="2">Belongs to the FtsK/SpoIIIE/SftA family.</text>
</comment>
<evidence type="ECO:0000256" key="9">
    <source>
        <dbReference type="ARBA" id="ARBA00022829"/>
    </source>
</evidence>
<evidence type="ECO:0000256" key="1">
    <source>
        <dbReference type="ARBA" id="ARBA00004429"/>
    </source>
</evidence>
<dbReference type="GO" id="GO:0003677">
    <property type="term" value="F:DNA binding"/>
    <property type="evidence" value="ECO:0007669"/>
    <property type="project" value="UniProtKB-KW"/>
</dbReference>
<evidence type="ECO:0000256" key="6">
    <source>
        <dbReference type="ARBA" id="ARBA00022618"/>
    </source>
</evidence>
<dbReference type="GO" id="GO:0071236">
    <property type="term" value="P:cellular response to antibiotic"/>
    <property type="evidence" value="ECO:0007669"/>
    <property type="project" value="UniProtKB-ARBA"/>
</dbReference>
<evidence type="ECO:0000256" key="16">
    <source>
        <dbReference type="SAM" id="MobiDB-lite"/>
    </source>
</evidence>